<reference evidence="5" key="1">
    <citation type="submission" date="2022-02" db="EMBL/GenBank/DDBJ databases">
        <title>Crop Bioprotection Bacillus Genome Sequencing.</title>
        <authorList>
            <person name="Dunlap C."/>
        </authorList>
    </citation>
    <scope>NUCLEOTIDE SEQUENCE</scope>
    <source>
        <strain evidence="5">EC49O2N-C10</strain>
    </source>
</reference>
<dbReference type="EMBL" id="JALAWA010000003">
    <property type="protein sequence ID" value="MCY9184083.1"/>
    <property type="molecule type" value="Genomic_DNA"/>
</dbReference>
<keyword evidence="2" id="KW-0560">Oxidoreductase</keyword>
<dbReference type="RefSeq" id="WP_268496555.1">
    <property type="nucleotide sequence ID" value="NZ_JALAVZ010000003.1"/>
</dbReference>
<dbReference type="Pfam" id="PF01593">
    <property type="entry name" value="Amino_oxidase"/>
    <property type="match status" value="1"/>
</dbReference>
<dbReference type="InterPro" id="IPR002937">
    <property type="entry name" value="Amino_oxidase"/>
</dbReference>
<dbReference type="PANTHER" id="PTHR10742:SF342">
    <property type="entry name" value="AMINE OXIDASE"/>
    <property type="match status" value="1"/>
</dbReference>
<dbReference type="InterPro" id="IPR050281">
    <property type="entry name" value="Flavin_monoamine_oxidase"/>
</dbReference>
<gene>
    <name evidence="5" type="ORF">MOF03_05320</name>
</gene>
<evidence type="ECO:0000313" key="5">
    <source>
        <dbReference type="EMBL" id="MCY9184083.1"/>
    </source>
</evidence>
<protein>
    <submittedName>
        <fullName evidence="5">Flavin monoamine oxidase family protein</fullName>
    </submittedName>
</protein>
<dbReference type="PANTHER" id="PTHR10742">
    <property type="entry name" value="FLAVIN MONOAMINE OXIDASE"/>
    <property type="match status" value="1"/>
</dbReference>
<dbReference type="GO" id="GO:0009063">
    <property type="term" value="P:amino acid catabolic process"/>
    <property type="evidence" value="ECO:0007669"/>
    <property type="project" value="TreeGrafter"/>
</dbReference>
<feature type="binding site" evidence="3">
    <location>
        <position position="452"/>
    </location>
    <ligand>
        <name>FAD</name>
        <dbReference type="ChEBI" id="CHEBI:57692"/>
    </ligand>
</feature>
<feature type="binding site" evidence="3">
    <location>
        <position position="82"/>
    </location>
    <ligand>
        <name>substrate</name>
    </ligand>
</feature>
<dbReference type="SUPFAM" id="SSF51905">
    <property type="entry name" value="FAD/NAD(P)-binding domain"/>
    <property type="match status" value="1"/>
</dbReference>
<evidence type="ECO:0000256" key="2">
    <source>
        <dbReference type="ARBA" id="ARBA00023002"/>
    </source>
</evidence>
<dbReference type="Gene3D" id="1.10.405.10">
    <property type="entry name" value="Guanine Nucleotide Dissociation Inhibitor, domain 1"/>
    <property type="match status" value="1"/>
</dbReference>
<accession>A0A9Q4EJI9</accession>
<comment type="cofactor">
    <cofactor evidence="1">
        <name>FAD</name>
        <dbReference type="ChEBI" id="CHEBI:57692"/>
    </cofactor>
</comment>
<dbReference type="PRINTS" id="PR00757">
    <property type="entry name" value="AMINEOXDASEF"/>
</dbReference>
<dbReference type="SUPFAM" id="SSF54373">
    <property type="entry name" value="FAD-linked reductases, C-terminal domain"/>
    <property type="match status" value="1"/>
</dbReference>
<evidence type="ECO:0000259" key="4">
    <source>
        <dbReference type="Pfam" id="PF01593"/>
    </source>
</evidence>
<dbReference type="Gene3D" id="3.90.660.10">
    <property type="match status" value="1"/>
</dbReference>
<name>A0A9Q4EJI9_9BACI</name>
<dbReference type="InterPro" id="IPR001613">
    <property type="entry name" value="Flavin_amine_oxidase"/>
</dbReference>
<feature type="binding site" evidence="3">
    <location>
        <begin position="79"/>
        <end position="82"/>
    </location>
    <ligand>
        <name>FAD</name>
        <dbReference type="ChEBI" id="CHEBI:57692"/>
    </ligand>
</feature>
<dbReference type="InterPro" id="IPR036188">
    <property type="entry name" value="FAD/NAD-bd_sf"/>
</dbReference>
<evidence type="ECO:0000256" key="1">
    <source>
        <dbReference type="ARBA" id="ARBA00001974"/>
    </source>
</evidence>
<organism evidence="5 6">
    <name type="scientific">Bacillus halotolerans</name>
    <dbReference type="NCBI Taxonomy" id="260554"/>
    <lineage>
        <taxon>Bacteria</taxon>
        <taxon>Bacillati</taxon>
        <taxon>Bacillota</taxon>
        <taxon>Bacilli</taxon>
        <taxon>Bacillales</taxon>
        <taxon>Bacillaceae</taxon>
        <taxon>Bacillus</taxon>
    </lineage>
</organism>
<evidence type="ECO:0000256" key="3">
    <source>
        <dbReference type="PIRSR" id="PIRSR601613-1"/>
    </source>
</evidence>
<dbReference type="AlphaFoldDB" id="A0A9Q4EJI9"/>
<feature type="domain" description="Amine oxidase" evidence="4">
    <location>
        <begin position="34"/>
        <end position="475"/>
    </location>
</feature>
<dbReference type="GO" id="GO:0001716">
    <property type="term" value="F:L-amino-acid oxidase activity"/>
    <property type="evidence" value="ECO:0007669"/>
    <property type="project" value="TreeGrafter"/>
</dbReference>
<proteinExistence type="predicted"/>
<comment type="caution">
    <text evidence="5">The sequence shown here is derived from an EMBL/GenBank/DDBJ whole genome shotgun (WGS) entry which is preliminary data.</text>
</comment>
<evidence type="ECO:0000313" key="6">
    <source>
        <dbReference type="Proteomes" id="UP001073053"/>
    </source>
</evidence>
<sequence>MNSLLKNEDMIAIIRNGLSTSQYPKHIIIVGAGLAGLVSASLLKNAGHKVTILEASDRVGGRVCTLRSPFSAGLYFNVGPMRIPDIHTLTLEYIKRFSLPTSVFLNRTPMDIIYANGIQTRLHHFESNPGILRYPVAANEQGKTAEELMLSVLQPILNFIYVDPARNWRIVETQYSNHSLGSYLNTYFSYGAIDMIGVLLDMEAYMGMSLVEVLRESIFYTSPTRFYEITGGMDRLPQAFLPQLKEHIVFHHKMVKISQNQNNVTVNCIHQQTAKHLAVTGDLAIITIPFSTLRFVQVEPYDSFSYYKRRAIRELNYIAATKIGIEFKSRFWEKAGQRGGKSITDLPIRFSYYPSIDIGSNGHAVVVASYTWADEALIWDSLSEGERLRYTLMNLSEIYGDVVWSEFVTGASFSWTQNPYSAGGFTAFEPGQELQLYPYIPAPEGKIHFAGEHASLTHGWMQGAIESGIRTAYEVNRIT</sequence>
<dbReference type="Proteomes" id="UP001073053">
    <property type="component" value="Unassembled WGS sequence"/>
</dbReference>
<feature type="binding site" evidence="3">
    <location>
        <begin position="54"/>
        <end position="55"/>
    </location>
    <ligand>
        <name>FAD</name>
        <dbReference type="ChEBI" id="CHEBI:57692"/>
    </ligand>
</feature>
<dbReference type="Gene3D" id="3.50.50.60">
    <property type="entry name" value="FAD/NAD(P)-binding domain"/>
    <property type="match status" value="1"/>
</dbReference>